<proteinExistence type="inferred from homology"/>
<feature type="domain" description="GP-PDE" evidence="9">
    <location>
        <begin position="229"/>
        <end position="480"/>
    </location>
</feature>
<dbReference type="Gene3D" id="3.20.20.190">
    <property type="entry name" value="Phosphatidylinositol (PI) phosphodiesterase"/>
    <property type="match status" value="1"/>
</dbReference>
<evidence type="ECO:0000256" key="2">
    <source>
        <dbReference type="ARBA" id="ARBA00007277"/>
    </source>
</evidence>
<comment type="caution">
    <text evidence="10">The sequence shown here is derived from an EMBL/GenBank/DDBJ whole genome shotgun (WGS) entry which is preliminary data.</text>
</comment>
<evidence type="ECO:0000256" key="4">
    <source>
        <dbReference type="ARBA" id="ARBA00022801"/>
    </source>
</evidence>
<reference evidence="10 11" key="1">
    <citation type="submission" date="2019-04" db="EMBL/GenBank/DDBJ databases">
        <title>Chromosome genome assembly for Takifugu flavidus.</title>
        <authorList>
            <person name="Xiao S."/>
        </authorList>
    </citation>
    <scope>NUCLEOTIDE SEQUENCE [LARGE SCALE GENOMIC DNA]</scope>
    <source>
        <strain evidence="10">HTHZ2018</strain>
        <tissue evidence="10">Muscle</tissue>
    </source>
</reference>
<evidence type="ECO:0000256" key="6">
    <source>
        <dbReference type="ARBA" id="ARBA00023136"/>
    </source>
</evidence>
<dbReference type="PROSITE" id="PS51704">
    <property type="entry name" value="GP_PDE"/>
    <property type="match status" value="1"/>
</dbReference>
<keyword evidence="7" id="KW-0325">Glycoprotein</keyword>
<evidence type="ECO:0000256" key="5">
    <source>
        <dbReference type="ARBA" id="ARBA00022989"/>
    </source>
</evidence>
<dbReference type="GO" id="GO:0006629">
    <property type="term" value="P:lipid metabolic process"/>
    <property type="evidence" value="ECO:0007669"/>
    <property type="project" value="InterPro"/>
</dbReference>
<dbReference type="GO" id="GO:0008889">
    <property type="term" value="F:glycerophosphodiester phosphodiesterase activity"/>
    <property type="evidence" value="ECO:0007669"/>
    <property type="project" value="TreeGrafter"/>
</dbReference>
<feature type="transmembrane region" description="Helical" evidence="8">
    <location>
        <begin position="87"/>
        <end position="111"/>
    </location>
</feature>
<comment type="similarity">
    <text evidence="2">Belongs to the glycerophosphoryl diester phosphodiesterase family.</text>
</comment>
<accession>A0A5C6MQQ0</accession>
<dbReference type="Proteomes" id="UP000324091">
    <property type="component" value="Chromosome 9"/>
</dbReference>
<protein>
    <submittedName>
        <fullName evidence="10">Glycerophosphoinositol inositolphosphodiesterase GDPD2</fullName>
    </submittedName>
</protein>
<evidence type="ECO:0000313" key="10">
    <source>
        <dbReference type="EMBL" id="TWW55737.1"/>
    </source>
</evidence>
<feature type="transmembrane region" description="Helical" evidence="8">
    <location>
        <begin position="193"/>
        <end position="214"/>
    </location>
</feature>
<dbReference type="AlphaFoldDB" id="A0A5C6MQQ0"/>
<keyword evidence="11" id="KW-1185">Reference proteome</keyword>
<comment type="subcellular location">
    <subcellularLocation>
        <location evidence="1">Membrane</location>
        <topology evidence="1">Multi-pass membrane protein</topology>
    </subcellularLocation>
</comment>
<dbReference type="PANTHER" id="PTHR23344:SF1">
    <property type="entry name" value="GLYCEROPHOSPHOINOSITOL INOSITOLPHOSPHODIESTERASE GDPD2"/>
    <property type="match status" value="1"/>
</dbReference>
<keyword evidence="4" id="KW-0378">Hydrolase</keyword>
<keyword evidence="6 8" id="KW-0472">Membrane</keyword>
<evidence type="ECO:0000313" key="11">
    <source>
        <dbReference type="Proteomes" id="UP000324091"/>
    </source>
</evidence>
<feature type="transmembrane region" description="Helical" evidence="8">
    <location>
        <begin position="42"/>
        <end position="67"/>
    </location>
</feature>
<dbReference type="SUPFAM" id="SSF51695">
    <property type="entry name" value="PLC-like phosphodiesterases"/>
    <property type="match status" value="1"/>
</dbReference>
<dbReference type="EMBL" id="RHFK02000022">
    <property type="protein sequence ID" value="TWW55737.1"/>
    <property type="molecule type" value="Genomic_DNA"/>
</dbReference>
<gene>
    <name evidence="10" type="ORF">D4764_09G0007870</name>
</gene>
<evidence type="ECO:0000256" key="8">
    <source>
        <dbReference type="SAM" id="Phobius"/>
    </source>
</evidence>
<dbReference type="Pfam" id="PF03009">
    <property type="entry name" value="GDPD"/>
    <property type="match status" value="1"/>
</dbReference>
<keyword evidence="3 8" id="KW-0812">Transmembrane</keyword>
<dbReference type="InterPro" id="IPR030395">
    <property type="entry name" value="GP_PDE_dom"/>
</dbReference>
<evidence type="ECO:0000256" key="7">
    <source>
        <dbReference type="ARBA" id="ARBA00023180"/>
    </source>
</evidence>
<name>A0A5C6MQQ0_9TELE</name>
<keyword evidence="5 8" id="KW-1133">Transmembrane helix</keyword>
<sequence>MRSAACIQAVQMQEEDNCCRVFFRGVYSCHWKLSSNSEGRCAGCWFILVVLVSLLSLCWMYICLVTFNDQDEVNWQGFTQLSLWVNWFMLLVIISAVLTSYCLLLLLFALFQVALREPLDLHWLHKVLLGFGVLFIFFGVTGISIKWRKEWPTVPLSLRATAPFLQFGAVGALTLLSPFVFKGFHAAKAKWSRFFIVAVPLAVSAGIFLCPLYIQTQCPCLTEQLPKKPDLIGHRGAPMLAPENTMMSFSRSIGCGVTAFETDVQLSKDRVPFLMHDHQPGFLLRTTDVKERFPDNITSNSSEFTWEELQTLNAGDWFLKTDPFRSVSKLSEEDKAMARNQTIPSLLQLLRLAKQHNISVMFDLYSPDWENDTEDVVDTILESGIDPHLVLWLPPAKREYVKKAAPEFKQVYKDSERLRNKSGNLNVKYSYDIEEIRKLRKMNMSVNVWVVNEQWLFSLMWCLGVSSVTTNSCHLLKDMRHPDWVMVRKTSAKDPASITTDIHNNMDYSRHCLCWDDGSTLHYLQEKHLFLSQKRDGDTTKRPLSHG</sequence>
<dbReference type="PANTHER" id="PTHR23344">
    <property type="entry name" value="GLYCEROPHOSPHORYL DIESTER PHOSPHODIESTERASE"/>
    <property type="match status" value="1"/>
</dbReference>
<feature type="transmembrane region" description="Helical" evidence="8">
    <location>
        <begin position="164"/>
        <end position="181"/>
    </location>
</feature>
<organism evidence="10 11">
    <name type="scientific">Takifugu flavidus</name>
    <name type="common">sansaifugu</name>
    <dbReference type="NCBI Taxonomy" id="433684"/>
    <lineage>
        <taxon>Eukaryota</taxon>
        <taxon>Metazoa</taxon>
        <taxon>Chordata</taxon>
        <taxon>Craniata</taxon>
        <taxon>Vertebrata</taxon>
        <taxon>Euteleostomi</taxon>
        <taxon>Actinopterygii</taxon>
        <taxon>Neopterygii</taxon>
        <taxon>Teleostei</taxon>
        <taxon>Neoteleostei</taxon>
        <taxon>Acanthomorphata</taxon>
        <taxon>Eupercaria</taxon>
        <taxon>Tetraodontiformes</taxon>
        <taxon>Tetradontoidea</taxon>
        <taxon>Tetraodontidae</taxon>
        <taxon>Takifugu</taxon>
    </lineage>
</organism>
<feature type="transmembrane region" description="Helical" evidence="8">
    <location>
        <begin position="123"/>
        <end position="144"/>
    </location>
</feature>
<dbReference type="GO" id="GO:0005886">
    <property type="term" value="C:plasma membrane"/>
    <property type="evidence" value="ECO:0007669"/>
    <property type="project" value="TreeGrafter"/>
</dbReference>
<evidence type="ECO:0000256" key="1">
    <source>
        <dbReference type="ARBA" id="ARBA00004141"/>
    </source>
</evidence>
<evidence type="ECO:0000256" key="3">
    <source>
        <dbReference type="ARBA" id="ARBA00022692"/>
    </source>
</evidence>
<evidence type="ECO:0000259" key="9">
    <source>
        <dbReference type="PROSITE" id="PS51704"/>
    </source>
</evidence>
<dbReference type="InterPro" id="IPR017946">
    <property type="entry name" value="PLC-like_Pdiesterase_TIM-brl"/>
</dbReference>